<dbReference type="Pfam" id="PF02571">
    <property type="entry name" value="CbiJ"/>
    <property type="match status" value="1"/>
</dbReference>
<keyword evidence="2" id="KW-0169">Cobalamin biosynthesis</keyword>
<dbReference type="UniPathway" id="UPA00148"/>
<keyword evidence="5" id="KW-1185">Reference proteome</keyword>
<dbReference type="PROSITE" id="PS51014">
    <property type="entry name" value="COBK_CBIJ"/>
    <property type="match status" value="1"/>
</dbReference>
<evidence type="ECO:0000256" key="1">
    <source>
        <dbReference type="ARBA" id="ARBA00004953"/>
    </source>
</evidence>
<evidence type="ECO:0000256" key="3">
    <source>
        <dbReference type="ARBA" id="ARBA00023002"/>
    </source>
</evidence>
<name>A0A845LY67_9RHOB</name>
<dbReference type="AlphaFoldDB" id="A0A845LY67"/>
<accession>A0A845LY67</accession>
<dbReference type="EC" id="1.3.1.106" evidence="4"/>
<evidence type="ECO:0000313" key="4">
    <source>
        <dbReference type="EMBL" id="MZR12940.1"/>
    </source>
</evidence>
<keyword evidence="3 4" id="KW-0560">Oxidoreductase</keyword>
<dbReference type="NCBIfam" id="NF005968">
    <property type="entry name" value="PRK08057.1-2"/>
    <property type="match status" value="1"/>
</dbReference>
<comment type="caution">
    <text evidence="4">The sequence shown here is derived from an EMBL/GenBank/DDBJ whole genome shotgun (WGS) entry which is preliminary data.</text>
</comment>
<dbReference type="PANTHER" id="PTHR36925:SF1">
    <property type="entry name" value="COBALT-PRECORRIN-6A REDUCTASE"/>
    <property type="match status" value="1"/>
</dbReference>
<dbReference type="Proteomes" id="UP000467322">
    <property type="component" value="Unassembled WGS sequence"/>
</dbReference>
<evidence type="ECO:0000313" key="5">
    <source>
        <dbReference type="Proteomes" id="UP000467322"/>
    </source>
</evidence>
<dbReference type="GO" id="GO:0016994">
    <property type="term" value="F:precorrin-6A reductase activity"/>
    <property type="evidence" value="ECO:0007669"/>
    <property type="project" value="InterPro"/>
</dbReference>
<gene>
    <name evidence="4" type="ORF">GQE99_07895</name>
</gene>
<dbReference type="RefSeq" id="WP_161351054.1">
    <property type="nucleotide sequence ID" value="NZ_WTUX01000011.1"/>
</dbReference>
<dbReference type="PANTHER" id="PTHR36925">
    <property type="entry name" value="COBALT-PRECORRIN-6A REDUCTASE"/>
    <property type="match status" value="1"/>
</dbReference>
<organism evidence="4 5">
    <name type="scientific">Maritimibacter harenae</name>
    <dbReference type="NCBI Taxonomy" id="2606218"/>
    <lineage>
        <taxon>Bacteria</taxon>
        <taxon>Pseudomonadati</taxon>
        <taxon>Pseudomonadota</taxon>
        <taxon>Alphaproteobacteria</taxon>
        <taxon>Rhodobacterales</taxon>
        <taxon>Roseobacteraceae</taxon>
        <taxon>Maritimibacter</taxon>
    </lineage>
</organism>
<proteinExistence type="predicted"/>
<reference evidence="4 5" key="1">
    <citation type="submission" date="2019-12" db="EMBL/GenBank/DDBJ databases">
        <title>Maritimibacter sp. nov. sp. isolated from sea sand.</title>
        <authorList>
            <person name="Kim J."/>
            <person name="Jeong S.E."/>
            <person name="Jung H.S."/>
            <person name="Jeon C.O."/>
        </authorList>
    </citation>
    <scope>NUCLEOTIDE SEQUENCE [LARGE SCALE GENOMIC DNA]</scope>
    <source>
        <strain evidence="4 5">DP07</strain>
    </source>
</reference>
<dbReference type="InterPro" id="IPR003723">
    <property type="entry name" value="Precorrin-6x_reduct"/>
</dbReference>
<dbReference type="GO" id="GO:0009236">
    <property type="term" value="P:cobalamin biosynthetic process"/>
    <property type="evidence" value="ECO:0007669"/>
    <property type="project" value="UniProtKB-UniPathway"/>
</dbReference>
<comment type="pathway">
    <text evidence="1">Cofactor biosynthesis; adenosylcobalamin biosynthesis.</text>
</comment>
<evidence type="ECO:0000256" key="2">
    <source>
        <dbReference type="ARBA" id="ARBA00022573"/>
    </source>
</evidence>
<protein>
    <submittedName>
        <fullName evidence="4">Cobalt-precorrin-6A reductase</fullName>
        <ecNumber evidence="4">1.3.1.106</ecNumber>
    </submittedName>
</protein>
<dbReference type="EMBL" id="WTUX01000011">
    <property type="protein sequence ID" value="MZR12940.1"/>
    <property type="molecule type" value="Genomic_DNA"/>
</dbReference>
<sequence length="243" mass="25941">MRILLLAGTYEARQIAQRLGRDGRLEVTASLAGATRVPLPLDGEVRVGGFGGQVEQQNYIMNNGFDGVIDATHPFAARISARTQMICAALNVPYVQVLRPGWAPGPGDDWRMVTSEAGVPGQLAANMRVFLATGPGSVAAMGRLPVAHVLCRRIDAAETPYPHDNGEWLIGRPPFSVEDEVETFRQAGVDILVTKNAGGAGGFAKLEAARALGLPVVMIDRPPQPPGEKAETVEAALDWVERL</sequence>